<accession>A0A5C6S492</accession>
<dbReference type="AlphaFoldDB" id="A0A5C6S492"/>
<keyword evidence="3" id="KW-1185">Reference proteome</keyword>
<dbReference type="RefSeq" id="WP_147165572.1">
    <property type="nucleotide sequence ID" value="NZ_VOOR01000002.1"/>
</dbReference>
<comment type="caution">
    <text evidence="2">The sequence shown here is derived from an EMBL/GenBank/DDBJ whole genome shotgun (WGS) entry which is preliminary data.</text>
</comment>
<reference evidence="2 3" key="1">
    <citation type="submission" date="2019-08" db="EMBL/GenBank/DDBJ databases">
        <title>Genome of Phaeodactylibacter luteus.</title>
        <authorList>
            <person name="Bowman J.P."/>
        </authorList>
    </citation>
    <scope>NUCLEOTIDE SEQUENCE [LARGE SCALE GENOMIC DNA]</scope>
    <source>
        <strain evidence="2 3">KCTC 42180</strain>
    </source>
</reference>
<evidence type="ECO:0000256" key="1">
    <source>
        <dbReference type="SAM" id="SignalP"/>
    </source>
</evidence>
<evidence type="ECO:0008006" key="4">
    <source>
        <dbReference type="Google" id="ProtNLM"/>
    </source>
</evidence>
<evidence type="ECO:0000313" key="3">
    <source>
        <dbReference type="Proteomes" id="UP000321580"/>
    </source>
</evidence>
<keyword evidence="1" id="KW-0732">Signal</keyword>
<dbReference type="Proteomes" id="UP000321580">
    <property type="component" value="Unassembled WGS sequence"/>
</dbReference>
<dbReference type="EMBL" id="VOOR01000002">
    <property type="protein sequence ID" value="TXB69440.1"/>
    <property type="molecule type" value="Genomic_DNA"/>
</dbReference>
<proteinExistence type="predicted"/>
<dbReference type="Gene3D" id="3.10.450.360">
    <property type="match status" value="1"/>
</dbReference>
<dbReference type="SUPFAM" id="SSF160574">
    <property type="entry name" value="BT0923-like"/>
    <property type="match status" value="1"/>
</dbReference>
<dbReference type="OrthoDB" id="943438at2"/>
<sequence length="178" mass="20602">MRIHAFLLLVLFTAPALLNAQKTEQESRTPKSTFPQPALDFLEGSFPGGSRARYYEEQNEAGRFLEAKFNYQGYRYSVKFEPSGKLHDIERLLPNSDSLPRQVGEALQRQLSARFSRYKIKRLQEQLSPGGELLGYEIEIKAKEEGQAFQYFEVQTSPQGEWQSVRAIEQRPNDFLFF</sequence>
<protein>
    <recommendedName>
        <fullName evidence="4">PepSY domain-containing protein</fullName>
    </recommendedName>
</protein>
<organism evidence="2 3">
    <name type="scientific">Phaeodactylibacter luteus</name>
    <dbReference type="NCBI Taxonomy" id="1564516"/>
    <lineage>
        <taxon>Bacteria</taxon>
        <taxon>Pseudomonadati</taxon>
        <taxon>Bacteroidota</taxon>
        <taxon>Saprospiria</taxon>
        <taxon>Saprospirales</taxon>
        <taxon>Haliscomenobacteraceae</taxon>
        <taxon>Phaeodactylibacter</taxon>
    </lineage>
</organism>
<evidence type="ECO:0000313" key="2">
    <source>
        <dbReference type="EMBL" id="TXB69440.1"/>
    </source>
</evidence>
<name>A0A5C6S492_9BACT</name>
<feature type="signal peptide" evidence="1">
    <location>
        <begin position="1"/>
        <end position="20"/>
    </location>
</feature>
<feature type="chain" id="PRO_5022888051" description="PepSY domain-containing protein" evidence="1">
    <location>
        <begin position="21"/>
        <end position="178"/>
    </location>
</feature>
<gene>
    <name evidence="2" type="ORF">FRY97_01115</name>
</gene>